<dbReference type="EMBL" id="MU790505">
    <property type="protein sequence ID" value="KAJ4001965.1"/>
    <property type="molecule type" value="Genomic_DNA"/>
</dbReference>
<protein>
    <recommendedName>
        <fullName evidence="7">Hydrophobin</fullName>
    </recommendedName>
</protein>
<dbReference type="Proteomes" id="UP001163828">
    <property type="component" value="Unassembled WGS sequence"/>
</dbReference>
<proteinExistence type="inferred from homology"/>
<evidence type="ECO:0000256" key="5">
    <source>
        <dbReference type="ARBA" id="ARBA00023157"/>
    </source>
</evidence>
<dbReference type="SMART" id="SM00075">
    <property type="entry name" value="HYDRO"/>
    <property type="match status" value="1"/>
</dbReference>
<evidence type="ECO:0000256" key="1">
    <source>
        <dbReference type="ARBA" id="ARBA00004191"/>
    </source>
</evidence>
<dbReference type="Pfam" id="PF01185">
    <property type="entry name" value="Hydrophobin"/>
    <property type="match status" value="1"/>
</dbReference>
<comment type="subunit">
    <text evidence="6">Self-assembles to form functional amyloid fibrils called rodlets. Self-assembly into fibrillar rodlets occurs spontaneously at hydrophobic:hydrophilic interfaces and the rodlets further associate laterally to form amphipathic monolayers.</text>
</comment>
<sequence>MKFTTIFAILFAIAALSVSATPFRETNGERMARGLPPLPPQKRSGTPVYAAKRTGPSSSPGSCSTGPVQCCNTVTTANNPVAALLLGLLGIVLPADAIVGVTCSPITVIGTSSSSCSAQTVCCTDNSSSLISIGCLPILRIIVNPVVSEDN</sequence>
<accession>A0ABQ8QUB0</accession>
<evidence type="ECO:0000313" key="9">
    <source>
        <dbReference type="EMBL" id="KAJ4001965.1"/>
    </source>
</evidence>
<evidence type="ECO:0000313" key="10">
    <source>
        <dbReference type="Proteomes" id="UP001163828"/>
    </source>
</evidence>
<dbReference type="CDD" id="cd23507">
    <property type="entry name" value="hydrophobin_I"/>
    <property type="match status" value="1"/>
</dbReference>
<evidence type="ECO:0000256" key="8">
    <source>
        <dbReference type="SAM" id="MobiDB-lite"/>
    </source>
</evidence>
<evidence type="ECO:0000256" key="6">
    <source>
        <dbReference type="ARBA" id="ARBA00093546"/>
    </source>
</evidence>
<keyword evidence="10" id="KW-1185">Reference proteome</keyword>
<comment type="similarity">
    <text evidence="2 7">Belongs to the fungal hydrophobin family.</text>
</comment>
<keyword evidence="3 7" id="KW-0134">Cell wall</keyword>
<keyword evidence="4 7" id="KW-0964">Secreted</keyword>
<gene>
    <name evidence="9" type="ORF">F5050DRAFT_1707884</name>
</gene>
<reference evidence="9" key="1">
    <citation type="submission" date="2022-08" db="EMBL/GenBank/DDBJ databases">
        <authorList>
            <consortium name="DOE Joint Genome Institute"/>
            <person name="Min B."/>
            <person name="Riley R."/>
            <person name="Sierra-Patev S."/>
            <person name="Naranjo-Ortiz M."/>
            <person name="Looney B."/>
            <person name="Konkel Z."/>
            <person name="Slot J.C."/>
            <person name="Sakamoto Y."/>
            <person name="Steenwyk J.L."/>
            <person name="Rokas A."/>
            <person name="Carro J."/>
            <person name="Camarero S."/>
            <person name="Ferreira P."/>
            <person name="Molpeceres G."/>
            <person name="Ruiz-Duenas F.J."/>
            <person name="Serrano A."/>
            <person name="Henrissat B."/>
            <person name="Drula E."/>
            <person name="Hughes K.W."/>
            <person name="Mata J.L."/>
            <person name="Ishikawa N.K."/>
            <person name="Vargas-Isla R."/>
            <person name="Ushijima S."/>
            <person name="Smith C.A."/>
            <person name="Ahrendt S."/>
            <person name="Andreopoulos W."/>
            <person name="He G."/>
            <person name="Labutti K."/>
            <person name="Lipzen A."/>
            <person name="Ng V."/>
            <person name="Sandor L."/>
            <person name="Barry K."/>
            <person name="Martinez A.T."/>
            <person name="Xiao Y."/>
            <person name="Gibbons J.G."/>
            <person name="Terashima K."/>
            <person name="Hibbett D.S."/>
            <person name="Grigoriev I.V."/>
        </authorList>
    </citation>
    <scope>NUCLEOTIDE SEQUENCE</scope>
    <source>
        <strain evidence="9">TFB10827</strain>
    </source>
</reference>
<feature type="signal peptide" evidence="7">
    <location>
        <begin position="1"/>
        <end position="20"/>
    </location>
</feature>
<feature type="chain" id="PRO_5044996939" description="Hydrophobin" evidence="7">
    <location>
        <begin position="21"/>
        <end position="151"/>
    </location>
</feature>
<feature type="region of interest" description="Disordered" evidence="8">
    <location>
        <begin position="28"/>
        <end position="62"/>
    </location>
</feature>
<evidence type="ECO:0000256" key="4">
    <source>
        <dbReference type="ARBA" id="ARBA00022525"/>
    </source>
</evidence>
<comment type="subcellular location">
    <subcellularLocation>
        <location evidence="1 7">Secreted</location>
        <location evidence="1 7">Cell wall</location>
    </subcellularLocation>
</comment>
<dbReference type="InterPro" id="IPR001338">
    <property type="entry name" value="Class_I_Hydrophobin"/>
</dbReference>
<keyword evidence="7" id="KW-0732">Signal</keyword>
<name>A0ABQ8QUB0_9AGAR</name>
<comment type="caution">
    <text evidence="9">The sequence shown here is derived from an EMBL/GenBank/DDBJ whole genome shotgun (WGS) entry which is preliminary data.</text>
</comment>
<evidence type="ECO:0000256" key="7">
    <source>
        <dbReference type="RuleBase" id="RU365009"/>
    </source>
</evidence>
<keyword evidence="5 7" id="KW-1015">Disulfide bond</keyword>
<organism evidence="9 10">
    <name type="scientific">Lentinula boryana</name>
    <dbReference type="NCBI Taxonomy" id="40481"/>
    <lineage>
        <taxon>Eukaryota</taxon>
        <taxon>Fungi</taxon>
        <taxon>Dikarya</taxon>
        <taxon>Basidiomycota</taxon>
        <taxon>Agaricomycotina</taxon>
        <taxon>Agaricomycetes</taxon>
        <taxon>Agaricomycetidae</taxon>
        <taxon>Agaricales</taxon>
        <taxon>Marasmiineae</taxon>
        <taxon>Omphalotaceae</taxon>
        <taxon>Lentinula</taxon>
    </lineage>
</organism>
<evidence type="ECO:0000256" key="3">
    <source>
        <dbReference type="ARBA" id="ARBA00022512"/>
    </source>
</evidence>
<evidence type="ECO:0000256" key="2">
    <source>
        <dbReference type="ARBA" id="ARBA00010446"/>
    </source>
</evidence>